<dbReference type="Pfam" id="PF01420">
    <property type="entry name" value="Methylase_S"/>
    <property type="match status" value="2"/>
</dbReference>
<dbReference type="SUPFAM" id="SSF116734">
    <property type="entry name" value="DNA methylase specificity domain"/>
    <property type="match status" value="2"/>
</dbReference>
<comment type="caution">
    <text evidence="5">The sequence shown here is derived from an EMBL/GenBank/DDBJ whole genome shotgun (WGS) entry which is preliminary data.</text>
</comment>
<evidence type="ECO:0000313" key="6">
    <source>
        <dbReference type="Proteomes" id="UP001597012"/>
    </source>
</evidence>
<dbReference type="Gene3D" id="3.90.220.20">
    <property type="entry name" value="DNA methylase specificity domains"/>
    <property type="match status" value="2"/>
</dbReference>
<keyword evidence="5" id="KW-0255">Endonuclease</keyword>
<dbReference type="PANTHER" id="PTHR30408:SF12">
    <property type="entry name" value="TYPE I RESTRICTION ENZYME MJAVIII SPECIFICITY SUBUNIT"/>
    <property type="match status" value="1"/>
</dbReference>
<evidence type="ECO:0000256" key="1">
    <source>
        <dbReference type="ARBA" id="ARBA00010923"/>
    </source>
</evidence>
<feature type="domain" description="Type I restriction modification DNA specificity" evidence="4">
    <location>
        <begin position="177"/>
        <end position="363"/>
    </location>
</feature>
<evidence type="ECO:0000313" key="5">
    <source>
        <dbReference type="EMBL" id="MFD0796272.1"/>
    </source>
</evidence>
<gene>
    <name evidence="5" type="ORF">ACFQZJ_02280</name>
</gene>
<keyword evidence="2" id="KW-0680">Restriction system</keyword>
<dbReference type="EMBL" id="JBHTHY010000003">
    <property type="protein sequence ID" value="MFD0796272.1"/>
    <property type="molecule type" value="Genomic_DNA"/>
</dbReference>
<dbReference type="PANTHER" id="PTHR30408">
    <property type="entry name" value="TYPE-1 RESTRICTION ENZYME ECOKI SPECIFICITY PROTEIN"/>
    <property type="match status" value="1"/>
</dbReference>
<dbReference type="Proteomes" id="UP001597012">
    <property type="component" value="Unassembled WGS sequence"/>
</dbReference>
<feature type="domain" description="Type I restriction modification DNA specificity" evidence="4">
    <location>
        <begin position="2"/>
        <end position="146"/>
    </location>
</feature>
<reference evidence="6" key="1">
    <citation type="journal article" date="2019" name="Int. J. Syst. Evol. Microbiol.">
        <title>The Global Catalogue of Microorganisms (GCM) 10K type strain sequencing project: providing services to taxonomists for standard genome sequencing and annotation.</title>
        <authorList>
            <consortium name="The Broad Institute Genomics Platform"/>
            <consortium name="The Broad Institute Genome Sequencing Center for Infectious Disease"/>
            <person name="Wu L."/>
            <person name="Ma J."/>
        </authorList>
    </citation>
    <scope>NUCLEOTIDE SEQUENCE [LARGE SCALE GENOMIC DNA]</scope>
    <source>
        <strain evidence="6">CCUG 61948</strain>
    </source>
</reference>
<keyword evidence="5" id="KW-0378">Hydrolase</keyword>
<dbReference type="InterPro" id="IPR044946">
    <property type="entry name" value="Restrct_endonuc_typeI_TRD_sf"/>
</dbReference>
<dbReference type="InterPro" id="IPR052021">
    <property type="entry name" value="Type-I_RS_S_subunit"/>
</dbReference>
<dbReference type="CDD" id="cd17274">
    <property type="entry name" value="RMtype1_S_Eco540ANI-TRD1-CR1_like"/>
    <property type="match status" value="1"/>
</dbReference>
<accession>A0ABW3AZI6</accession>
<protein>
    <submittedName>
        <fullName evidence="5">Restriction endonuclease subunit S</fullName>
        <ecNumber evidence="5">3.1.21.-</ecNumber>
    </submittedName>
</protein>
<organism evidence="5 6">
    <name type="scientific">Maribacter chungangensis</name>
    <dbReference type="NCBI Taxonomy" id="1069117"/>
    <lineage>
        <taxon>Bacteria</taxon>
        <taxon>Pseudomonadati</taxon>
        <taxon>Bacteroidota</taxon>
        <taxon>Flavobacteriia</taxon>
        <taxon>Flavobacteriales</taxon>
        <taxon>Flavobacteriaceae</taxon>
        <taxon>Maribacter</taxon>
    </lineage>
</organism>
<name>A0ABW3AZI6_9FLAO</name>
<comment type="similarity">
    <text evidence="1">Belongs to the type-I restriction system S methylase family.</text>
</comment>
<sequence>MRKWNKIRLNQVLDYEQPTKYIVETTDYDDSFKTPVLTAGKSFLLGHTNETTGIFRDVPAIIFDDFTTAFHYVNFPFKVKSSAMKILKANEDKADLRFLYYRMGRVRIDTALHKRYWISKFSKVEIPLPPLKTQKRIAQILDDAAALRDKTQQLLTEYDLLAQSIFLEMFGSVVTNPKKWNTLTIEELVVKSKGSIKRGPFGGALKKEIFVDEGYLVYEQYHALNNDFTFARYFINERDFERLKGFEVKSGDIIISCSGVYLGKLAIIPENAKKGIINQALLKVTIDETIMRKDFFTFHFTQKNFRNKYFGANRGAGIPNFPPMSAFKKFPFITPPIELQNQFAEKIFLIEKQKDLVKQELKESEDLFNCLLQKAFKGELVN</sequence>
<dbReference type="RefSeq" id="WP_379931983.1">
    <property type="nucleotide sequence ID" value="NZ_JBHTHY010000003.1"/>
</dbReference>
<evidence type="ECO:0000256" key="2">
    <source>
        <dbReference type="ARBA" id="ARBA00022747"/>
    </source>
</evidence>
<keyword evidence="6" id="KW-1185">Reference proteome</keyword>
<dbReference type="GO" id="GO:0004519">
    <property type="term" value="F:endonuclease activity"/>
    <property type="evidence" value="ECO:0007669"/>
    <property type="project" value="UniProtKB-KW"/>
</dbReference>
<dbReference type="EC" id="3.1.21.-" evidence="5"/>
<keyword evidence="5" id="KW-0540">Nuclease</keyword>
<evidence type="ECO:0000259" key="4">
    <source>
        <dbReference type="Pfam" id="PF01420"/>
    </source>
</evidence>
<keyword evidence="3" id="KW-0238">DNA-binding</keyword>
<proteinExistence type="inferred from homology"/>
<dbReference type="InterPro" id="IPR000055">
    <property type="entry name" value="Restrct_endonuc_typeI_TRD"/>
</dbReference>
<evidence type="ECO:0000256" key="3">
    <source>
        <dbReference type="ARBA" id="ARBA00023125"/>
    </source>
</evidence>
<dbReference type="GO" id="GO:0016787">
    <property type="term" value="F:hydrolase activity"/>
    <property type="evidence" value="ECO:0007669"/>
    <property type="project" value="UniProtKB-KW"/>
</dbReference>